<evidence type="ECO:0000256" key="1">
    <source>
        <dbReference type="SAM" id="Phobius"/>
    </source>
</evidence>
<comment type="caution">
    <text evidence="2">The sequence shown here is derived from an EMBL/GenBank/DDBJ whole genome shotgun (WGS) entry which is preliminary data.</text>
</comment>
<proteinExistence type="predicted"/>
<name>A0A1V3XBS8_MYCKA</name>
<protein>
    <submittedName>
        <fullName evidence="2">Uncharacterized protein</fullName>
    </submittedName>
</protein>
<keyword evidence="1" id="KW-0812">Transmembrane</keyword>
<dbReference type="EMBL" id="MVBM01000003">
    <property type="protein sequence ID" value="OOK75911.1"/>
    <property type="molecule type" value="Genomic_DNA"/>
</dbReference>
<sequence length="56" mass="5912">MVSVLGTPVWRSGLLTDDPLALTGHGFAVVAVYVAMRFGAGRGQPKTVSFRAVSTY</sequence>
<dbReference type="AlphaFoldDB" id="A0A1V3XBS8"/>
<keyword evidence="1" id="KW-0472">Membrane</keyword>
<dbReference type="Proteomes" id="UP000189229">
    <property type="component" value="Unassembled WGS sequence"/>
</dbReference>
<reference evidence="2 3" key="1">
    <citation type="submission" date="2017-02" db="EMBL/GenBank/DDBJ databases">
        <title>Complete genome sequences of Mycobacterium kansasii strains isolated from rhesus macaques.</title>
        <authorList>
            <person name="Panda A."/>
            <person name="Nagaraj S."/>
            <person name="Zhao X."/>
            <person name="Tettelin H."/>
            <person name="Detolla L.J."/>
        </authorList>
    </citation>
    <scope>NUCLEOTIDE SEQUENCE [LARGE SCALE GENOMIC DNA]</scope>
    <source>
        <strain evidence="2 3">11-3813</strain>
    </source>
</reference>
<evidence type="ECO:0000313" key="3">
    <source>
        <dbReference type="Proteomes" id="UP000189229"/>
    </source>
</evidence>
<gene>
    <name evidence="2" type="ORF">BZL30_3398</name>
</gene>
<keyword evidence="1" id="KW-1133">Transmembrane helix</keyword>
<evidence type="ECO:0000313" key="2">
    <source>
        <dbReference type="EMBL" id="OOK75911.1"/>
    </source>
</evidence>
<organism evidence="2 3">
    <name type="scientific">Mycobacterium kansasii</name>
    <dbReference type="NCBI Taxonomy" id="1768"/>
    <lineage>
        <taxon>Bacteria</taxon>
        <taxon>Bacillati</taxon>
        <taxon>Actinomycetota</taxon>
        <taxon>Actinomycetes</taxon>
        <taxon>Mycobacteriales</taxon>
        <taxon>Mycobacteriaceae</taxon>
        <taxon>Mycobacterium</taxon>
    </lineage>
</organism>
<accession>A0A1V3XBS8</accession>
<feature type="transmembrane region" description="Helical" evidence="1">
    <location>
        <begin position="20"/>
        <end position="40"/>
    </location>
</feature>